<dbReference type="Proteomes" id="UP000032024">
    <property type="component" value="Chromosome"/>
</dbReference>
<dbReference type="EMBL" id="CP010525">
    <property type="protein sequence ID" value="AJO24017.1"/>
    <property type="molecule type" value="Genomic_DNA"/>
</dbReference>
<gene>
    <name evidence="2" type="ORF">SB48_HM08orf05151</name>
</gene>
<keyword evidence="3" id="KW-1185">Reference proteome</keyword>
<evidence type="ECO:0000256" key="1">
    <source>
        <dbReference type="SAM" id="MobiDB-lite"/>
    </source>
</evidence>
<proteinExistence type="predicted"/>
<reference evidence="3" key="1">
    <citation type="submission" date="2015-01" db="EMBL/GenBank/DDBJ databases">
        <title>Comparative genome analysis of Bacillus coagulans HM-08, Clostridium butyricum HM-68, Bacillus subtilis HM-66 and Bacillus paralicheniformis BL-09.</title>
        <authorList>
            <person name="Zhang H."/>
        </authorList>
    </citation>
    <scope>NUCLEOTIDE SEQUENCE [LARGE SCALE GENOMIC DNA]</scope>
    <source>
        <strain evidence="3">HM-08</strain>
    </source>
</reference>
<accession>A0AAN0T704</accession>
<feature type="region of interest" description="Disordered" evidence="1">
    <location>
        <begin position="1"/>
        <end position="63"/>
    </location>
</feature>
<feature type="compositionally biased region" description="Basic and acidic residues" evidence="1">
    <location>
        <begin position="42"/>
        <end position="63"/>
    </location>
</feature>
<evidence type="ECO:0000313" key="3">
    <source>
        <dbReference type="Proteomes" id="UP000032024"/>
    </source>
</evidence>
<feature type="compositionally biased region" description="Basic residues" evidence="1">
    <location>
        <begin position="1"/>
        <end position="15"/>
    </location>
</feature>
<organism evidence="2 3">
    <name type="scientific">Heyndrickxia coagulans</name>
    <name type="common">Weizmannia coagulans</name>
    <dbReference type="NCBI Taxonomy" id="1398"/>
    <lineage>
        <taxon>Bacteria</taxon>
        <taxon>Bacillati</taxon>
        <taxon>Bacillota</taxon>
        <taxon>Bacilli</taxon>
        <taxon>Bacillales</taxon>
        <taxon>Bacillaceae</taxon>
        <taxon>Heyndrickxia</taxon>
    </lineage>
</organism>
<protein>
    <submittedName>
        <fullName evidence="2">Uncharacterized protein</fullName>
    </submittedName>
</protein>
<name>A0AAN0T704_HEYCO</name>
<evidence type="ECO:0000313" key="2">
    <source>
        <dbReference type="EMBL" id="AJO24017.1"/>
    </source>
</evidence>
<sequence length="63" mass="7299">MLPGKEKHKNRKSRSGKPVIRLSAFLNRKRTNRYQSNTARKTAAEPDTTGREQEMLKSQPDCR</sequence>
<dbReference type="AlphaFoldDB" id="A0AAN0T704"/>